<organism evidence="7 8">
    <name type="scientific">Giardia intestinalis</name>
    <name type="common">Giardia lamblia</name>
    <dbReference type="NCBI Taxonomy" id="5741"/>
    <lineage>
        <taxon>Eukaryota</taxon>
        <taxon>Metamonada</taxon>
        <taxon>Diplomonadida</taxon>
        <taxon>Hexamitidae</taxon>
        <taxon>Giardiinae</taxon>
        <taxon>Giardia</taxon>
    </lineage>
</organism>
<dbReference type="PROSITE" id="PS50011">
    <property type="entry name" value="PROTEIN_KINASE_DOM"/>
    <property type="match status" value="1"/>
</dbReference>
<dbReference type="Gene3D" id="1.10.510.10">
    <property type="entry name" value="Transferase(Phosphotransferase) domain 1"/>
    <property type="match status" value="1"/>
</dbReference>
<reference evidence="7 8" key="2">
    <citation type="journal article" date="2013" name="Genome Biol. Evol.">
        <title>Genome sequencing of Giardia lamblia genotypes A2 and B isolates (DH and GS) and comparative analysis with the genomes of genotypes A1 and E (WB and Pig).</title>
        <authorList>
            <person name="Adam R.D."/>
            <person name="Dahlstrom E.W."/>
            <person name="Martens C.A."/>
            <person name="Bruno D.P."/>
            <person name="Barbian K.D."/>
            <person name="Ricklefs S.M."/>
            <person name="Hernandez M.M."/>
            <person name="Narla N.P."/>
            <person name="Patel R.B."/>
            <person name="Porcella S.F."/>
            <person name="Nash T.E."/>
        </authorList>
    </citation>
    <scope>NUCLEOTIDE SEQUENCE [LARGE SCALE GENOMIC DNA]</scope>
    <source>
        <strain evidence="7 8">DH</strain>
    </source>
</reference>
<evidence type="ECO:0000256" key="3">
    <source>
        <dbReference type="ARBA" id="ARBA00022741"/>
    </source>
</evidence>
<dbReference type="PANTHER" id="PTHR43671:SF13">
    <property type="entry name" value="SERINE_THREONINE-PROTEIN KINASE NEK2"/>
    <property type="match status" value="1"/>
</dbReference>
<evidence type="ECO:0000259" key="6">
    <source>
        <dbReference type="PROSITE" id="PS50011"/>
    </source>
</evidence>
<dbReference type="SUPFAM" id="SSF56112">
    <property type="entry name" value="Protein kinase-like (PK-like)"/>
    <property type="match status" value="1"/>
</dbReference>
<evidence type="ECO:0000256" key="4">
    <source>
        <dbReference type="ARBA" id="ARBA00022777"/>
    </source>
</evidence>
<dbReference type="InterPro" id="IPR000719">
    <property type="entry name" value="Prot_kinase_dom"/>
</dbReference>
<dbReference type="VEuPathDB" id="GiardiaDB:DHA2_151325"/>
<dbReference type="AlphaFoldDB" id="V6TLB0"/>
<dbReference type="GO" id="GO:0005524">
    <property type="term" value="F:ATP binding"/>
    <property type="evidence" value="ECO:0007669"/>
    <property type="project" value="UniProtKB-KW"/>
</dbReference>
<keyword evidence="2" id="KW-0808">Transferase</keyword>
<comment type="caution">
    <text evidence="7">The sequence shown here is derived from an EMBL/GenBank/DDBJ whole genome shotgun (WGS) entry which is preliminary data.</text>
</comment>
<evidence type="ECO:0000313" key="7">
    <source>
        <dbReference type="EMBL" id="ESU39763.1"/>
    </source>
</evidence>
<dbReference type="Gene3D" id="3.30.200.20">
    <property type="entry name" value="Phosphorylase Kinase, domain 1"/>
    <property type="match status" value="1"/>
</dbReference>
<sequence length="331" mass="37440">MLASRDIDANRIFSFKNSLALFIETEQPIRQTLRMDCYERVSVIGKGPLGLTYKMRNKGTNELVACRIIDRVDEPSGQVRTILEETIVFAPLAHPNIAGCLSLHHDRAKDMFYFVQEYFPCTLHDLLIKHQHSGTYFSEDAIWEVLTQMLLALTFLHSSEGKSVKNCNYEPLIVHRLIHSNLKPSNVMITPDGRIKLVDNRIRQPIRAYLERCGDMSLHYYTAPELYDSEDKWTEAIDVWSVGCIAYHMAALKPPFQAAMLDQVLAQQRAGTCASIPSHYSCDLQKLISSMLTVDCASRPSISSLSSHPHIHLTMDRLSSSSRTSLAVLLT</sequence>
<dbReference type="EMBL" id="AHGT01000001">
    <property type="protein sequence ID" value="ESU39763.1"/>
    <property type="molecule type" value="Genomic_DNA"/>
</dbReference>
<evidence type="ECO:0000256" key="1">
    <source>
        <dbReference type="ARBA" id="ARBA00012513"/>
    </source>
</evidence>
<dbReference type="VEuPathDB" id="GiardiaDB:QR46_1108"/>
<reference evidence="8" key="1">
    <citation type="submission" date="2012-02" db="EMBL/GenBank/DDBJ databases">
        <title>Genome sequencing of Giardia lamblia Genotypes A2 and B isolates (DH and GS) and comparative analysis with the genomes of Genotypes A1 and E (WB and Pig).</title>
        <authorList>
            <person name="Adam R."/>
            <person name="Dahlstrom E."/>
            <person name="Martens C."/>
            <person name="Bruno D."/>
            <person name="Barbian K."/>
            <person name="Porcella S.F."/>
            <person name="Nash T."/>
        </authorList>
    </citation>
    <scope>NUCLEOTIDE SEQUENCE</scope>
    <source>
        <strain evidence="8">DH</strain>
    </source>
</reference>
<evidence type="ECO:0000256" key="5">
    <source>
        <dbReference type="ARBA" id="ARBA00022840"/>
    </source>
</evidence>
<keyword evidence="5" id="KW-0067">ATP-binding</keyword>
<dbReference type="VEuPathDB" id="GiardiaDB:GL50803_0016952"/>
<dbReference type="InterPro" id="IPR050660">
    <property type="entry name" value="NEK_Ser/Thr_kinase"/>
</dbReference>
<dbReference type="EC" id="2.7.11.1" evidence="1"/>
<protein>
    <recommendedName>
        <fullName evidence="1">non-specific serine/threonine protein kinase</fullName>
        <ecNumber evidence="1">2.7.11.1</ecNumber>
    </recommendedName>
</protein>
<feature type="domain" description="Protein kinase" evidence="6">
    <location>
        <begin position="38"/>
        <end position="311"/>
    </location>
</feature>
<keyword evidence="3" id="KW-0547">Nucleotide-binding</keyword>
<dbReference type="Pfam" id="PF00069">
    <property type="entry name" value="Pkinase"/>
    <property type="match status" value="1"/>
</dbReference>
<dbReference type="GO" id="GO:0004674">
    <property type="term" value="F:protein serine/threonine kinase activity"/>
    <property type="evidence" value="ECO:0007669"/>
    <property type="project" value="UniProtKB-EC"/>
</dbReference>
<evidence type="ECO:0000313" key="8">
    <source>
        <dbReference type="Proteomes" id="UP000018320"/>
    </source>
</evidence>
<keyword evidence="4 7" id="KW-0418">Kinase</keyword>
<dbReference type="InterPro" id="IPR011009">
    <property type="entry name" value="Kinase-like_dom_sf"/>
</dbReference>
<dbReference type="Proteomes" id="UP000018320">
    <property type="component" value="Unassembled WGS sequence"/>
</dbReference>
<accession>V6TLB0</accession>
<dbReference type="VEuPathDB" id="GiardiaDB:GL50581_2093"/>
<evidence type="ECO:0000256" key="2">
    <source>
        <dbReference type="ARBA" id="ARBA00022679"/>
    </source>
</evidence>
<name>V6TLB0_GIAIN</name>
<proteinExistence type="predicted"/>
<gene>
    <name evidence="7" type="ORF">DHA2_151325</name>
</gene>
<dbReference type="PANTHER" id="PTHR43671">
    <property type="entry name" value="SERINE/THREONINE-PROTEIN KINASE NEK"/>
    <property type="match status" value="1"/>
</dbReference>